<feature type="transmembrane region" description="Helical" evidence="2">
    <location>
        <begin position="63"/>
        <end position="88"/>
    </location>
</feature>
<organism evidence="3 4">
    <name type="scientific">Nocardiopsis exhalans</name>
    <dbReference type="NCBI Taxonomy" id="163604"/>
    <lineage>
        <taxon>Bacteria</taxon>
        <taxon>Bacillati</taxon>
        <taxon>Actinomycetota</taxon>
        <taxon>Actinomycetes</taxon>
        <taxon>Streptosporangiales</taxon>
        <taxon>Nocardiopsidaceae</taxon>
        <taxon>Nocardiopsis</taxon>
    </lineage>
</organism>
<feature type="region of interest" description="Disordered" evidence="1">
    <location>
        <begin position="144"/>
        <end position="180"/>
    </location>
</feature>
<dbReference type="EMBL" id="CP099837">
    <property type="protein sequence ID" value="USY17865.1"/>
    <property type="molecule type" value="Genomic_DNA"/>
</dbReference>
<proteinExistence type="predicted"/>
<keyword evidence="2" id="KW-0812">Transmembrane</keyword>
<keyword evidence="2" id="KW-1133">Transmembrane helix</keyword>
<dbReference type="Proteomes" id="UP001055940">
    <property type="component" value="Chromosome"/>
</dbReference>
<feature type="transmembrane region" description="Helical" evidence="2">
    <location>
        <begin position="108"/>
        <end position="134"/>
    </location>
</feature>
<feature type="region of interest" description="Disordered" evidence="1">
    <location>
        <begin position="1"/>
        <end position="40"/>
    </location>
</feature>
<protein>
    <submittedName>
        <fullName evidence="3">Uncharacterized protein</fullName>
    </submittedName>
</protein>
<evidence type="ECO:0000256" key="2">
    <source>
        <dbReference type="SAM" id="Phobius"/>
    </source>
</evidence>
<dbReference type="RefSeq" id="WP_254417355.1">
    <property type="nucleotide sequence ID" value="NZ_BAAAJB010000011.1"/>
</dbReference>
<keyword evidence="4" id="KW-1185">Reference proteome</keyword>
<gene>
    <name evidence="3" type="ORF">NE857_21360</name>
</gene>
<feature type="compositionally biased region" description="Basic and acidic residues" evidence="1">
    <location>
        <begin position="155"/>
        <end position="165"/>
    </location>
</feature>
<sequence length="180" mass="20193">MTLTAERTETTVDTEKTDYTPRSELPDKEPRPSLGRRLLDDLKGANKPKRRATKKKHWAKAGFIRASILVFDWLLIFTTATSLVPALGAWLHMESGAAGPGVGVDGLIAVWLVPLLFVVGMLMIGEVAIMRALWRAGTRKIERMRTQLESEDDGPERARPGREKTTTSSGSKRRKRKRRK</sequence>
<evidence type="ECO:0000313" key="3">
    <source>
        <dbReference type="EMBL" id="USY17865.1"/>
    </source>
</evidence>
<keyword evidence="2" id="KW-0472">Membrane</keyword>
<evidence type="ECO:0000313" key="4">
    <source>
        <dbReference type="Proteomes" id="UP001055940"/>
    </source>
</evidence>
<reference evidence="3" key="1">
    <citation type="submission" date="2022-06" db="EMBL/GenBank/DDBJ databases">
        <authorList>
            <person name="Ping M."/>
        </authorList>
    </citation>
    <scope>NUCLEOTIDE SEQUENCE</scope>
    <source>
        <strain evidence="3">JCM11759T</strain>
    </source>
</reference>
<name>A0ABY5D1K7_9ACTN</name>
<accession>A0ABY5D1K7</accession>
<evidence type="ECO:0000256" key="1">
    <source>
        <dbReference type="SAM" id="MobiDB-lite"/>
    </source>
</evidence>
<feature type="compositionally biased region" description="Basic residues" evidence="1">
    <location>
        <begin position="171"/>
        <end position="180"/>
    </location>
</feature>